<dbReference type="Proteomes" id="UP000261660">
    <property type="component" value="Unplaced"/>
</dbReference>
<proteinExistence type="predicted"/>
<keyword evidence="1" id="KW-1133">Transmembrane helix</keyword>
<evidence type="ECO:0000313" key="2">
    <source>
        <dbReference type="Ensembl" id="ENSLBEP00000006021.1"/>
    </source>
</evidence>
<protein>
    <submittedName>
        <fullName evidence="2">Uncharacterized protein</fullName>
    </submittedName>
</protein>
<reference evidence="2" key="1">
    <citation type="submission" date="2025-08" db="UniProtKB">
        <authorList>
            <consortium name="Ensembl"/>
        </authorList>
    </citation>
    <scope>IDENTIFICATION</scope>
</reference>
<organism evidence="2 3">
    <name type="scientific">Labrus bergylta</name>
    <name type="common">ballan wrasse</name>
    <dbReference type="NCBI Taxonomy" id="56723"/>
    <lineage>
        <taxon>Eukaryota</taxon>
        <taxon>Metazoa</taxon>
        <taxon>Chordata</taxon>
        <taxon>Craniata</taxon>
        <taxon>Vertebrata</taxon>
        <taxon>Euteleostomi</taxon>
        <taxon>Actinopterygii</taxon>
        <taxon>Neopterygii</taxon>
        <taxon>Teleostei</taxon>
        <taxon>Neoteleostei</taxon>
        <taxon>Acanthomorphata</taxon>
        <taxon>Eupercaria</taxon>
        <taxon>Labriformes</taxon>
        <taxon>Labridae</taxon>
        <taxon>Labrus</taxon>
    </lineage>
</organism>
<evidence type="ECO:0000313" key="3">
    <source>
        <dbReference type="Proteomes" id="UP000261660"/>
    </source>
</evidence>
<keyword evidence="3" id="KW-1185">Reference proteome</keyword>
<accession>A0A3Q3EEV7</accession>
<keyword evidence="1" id="KW-0472">Membrane</keyword>
<dbReference type="Ensembl" id="ENSLBET00000006322.1">
    <property type="protein sequence ID" value="ENSLBEP00000006021.1"/>
    <property type="gene ID" value="ENSLBEG00000004629.1"/>
</dbReference>
<reference evidence="2" key="2">
    <citation type="submission" date="2025-09" db="UniProtKB">
        <authorList>
            <consortium name="Ensembl"/>
        </authorList>
    </citation>
    <scope>IDENTIFICATION</scope>
</reference>
<evidence type="ECO:0000256" key="1">
    <source>
        <dbReference type="SAM" id="Phobius"/>
    </source>
</evidence>
<sequence length="159" mass="17869">MLIYSMEIYSEIHLDCKSIVCVCSSFYITDVHTLNRPITASPPVCLHGNLKCFFLYCTCSYCSLPLGGSIALFFCAFRCQHHQHAVLNLHGDLFHTYKIGRMPSSHLPPEVGACLFLPLFMIFFSMFPPLLASIIVKVFPVHSPLQVALRPSLIFSTQP</sequence>
<dbReference type="InParanoid" id="A0A3Q3EEV7"/>
<dbReference type="AlphaFoldDB" id="A0A3Q3EEV7"/>
<name>A0A3Q3EEV7_9LABR</name>
<keyword evidence="1" id="KW-0812">Transmembrane</keyword>
<feature type="transmembrane region" description="Helical" evidence="1">
    <location>
        <begin position="53"/>
        <end position="77"/>
    </location>
</feature>
<feature type="transmembrane region" description="Helical" evidence="1">
    <location>
        <begin position="111"/>
        <end position="136"/>
    </location>
</feature>